<dbReference type="RefSeq" id="XP_025412800.1">
    <property type="nucleotide sequence ID" value="XM_025557015.1"/>
</dbReference>
<keyword evidence="2" id="KW-0560">Oxidoreductase</keyword>
<reference evidence="6 7" key="2">
    <citation type="submission" date="2025-04" db="UniProtKB">
        <authorList>
            <consortium name="RefSeq"/>
        </authorList>
    </citation>
    <scope>IDENTIFICATION</scope>
</reference>
<dbReference type="RefSeq" id="XP_025412802.1">
    <property type="nucleotide sequence ID" value="XM_025557017.1"/>
</dbReference>
<dbReference type="InterPro" id="IPR002347">
    <property type="entry name" value="SDR_fam"/>
</dbReference>
<evidence type="ECO:0000313" key="7">
    <source>
        <dbReference type="RefSeq" id="XP_025412801.1"/>
    </source>
</evidence>
<evidence type="ECO:0000256" key="2">
    <source>
        <dbReference type="ARBA" id="ARBA00023002"/>
    </source>
</evidence>
<dbReference type="FunFam" id="3.40.50.720:FF:000047">
    <property type="entry name" value="NADP-dependent L-serine/L-allo-threonine dehydrogenase"/>
    <property type="match status" value="1"/>
</dbReference>
<evidence type="ECO:0000313" key="8">
    <source>
        <dbReference type="RefSeq" id="XP_025412802.1"/>
    </source>
</evidence>
<evidence type="ECO:0000256" key="3">
    <source>
        <dbReference type="RuleBase" id="RU000363"/>
    </source>
</evidence>
<dbReference type="PRINTS" id="PR00081">
    <property type="entry name" value="GDHRDH"/>
</dbReference>
<dbReference type="PANTHER" id="PTHR43115:SF4">
    <property type="entry name" value="DEHYDROGENASE_REDUCTASE SDR FAMILY MEMBER 11"/>
    <property type="match status" value="1"/>
</dbReference>
<dbReference type="GO" id="GO:0016616">
    <property type="term" value="F:oxidoreductase activity, acting on the CH-OH group of donors, NAD or NADP as acceptor"/>
    <property type="evidence" value="ECO:0007669"/>
    <property type="project" value="UniProtKB-ARBA"/>
</dbReference>
<comment type="similarity">
    <text evidence="1 3">Belongs to the short-chain dehydrogenases/reductases (SDR) family.</text>
</comment>
<keyword evidence="5" id="KW-1185">Reference proteome</keyword>
<organism evidence="4">
    <name type="scientific">Sipha flava</name>
    <name type="common">yellow sugarcane aphid</name>
    <dbReference type="NCBI Taxonomy" id="143950"/>
    <lineage>
        <taxon>Eukaryota</taxon>
        <taxon>Metazoa</taxon>
        <taxon>Ecdysozoa</taxon>
        <taxon>Arthropoda</taxon>
        <taxon>Hexapoda</taxon>
        <taxon>Insecta</taxon>
        <taxon>Pterygota</taxon>
        <taxon>Neoptera</taxon>
        <taxon>Paraneoptera</taxon>
        <taxon>Hemiptera</taxon>
        <taxon>Sternorrhyncha</taxon>
        <taxon>Aphidomorpha</taxon>
        <taxon>Aphidoidea</taxon>
        <taxon>Aphididae</taxon>
        <taxon>Sipha</taxon>
    </lineage>
</organism>
<dbReference type="SUPFAM" id="SSF51735">
    <property type="entry name" value="NAD(P)-binding Rossmann-fold domains"/>
    <property type="match status" value="1"/>
</dbReference>
<accession>A0A2S2QP60</accession>
<proteinExistence type="inferred from homology"/>
<name>A0A2S2QP60_9HEMI</name>
<dbReference type="InterPro" id="IPR036291">
    <property type="entry name" value="NAD(P)-bd_dom_sf"/>
</dbReference>
<dbReference type="PRINTS" id="PR00080">
    <property type="entry name" value="SDRFAMILY"/>
</dbReference>
<dbReference type="OrthoDB" id="1933717at2759"/>
<evidence type="ECO:0000256" key="1">
    <source>
        <dbReference type="ARBA" id="ARBA00006484"/>
    </source>
</evidence>
<evidence type="ECO:0000313" key="5">
    <source>
        <dbReference type="Proteomes" id="UP000694846"/>
    </source>
</evidence>
<dbReference type="EMBL" id="GGMS01010356">
    <property type="protein sequence ID" value="MBY79559.1"/>
    <property type="molecule type" value="Transcribed_RNA"/>
</dbReference>
<evidence type="ECO:0000313" key="6">
    <source>
        <dbReference type="RefSeq" id="XP_025412800.1"/>
    </source>
</evidence>
<dbReference type="PANTHER" id="PTHR43115">
    <property type="entry name" value="DEHYDROGENASE/REDUCTASE SDR FAMILY MEMBER 11"/>
    <property type="match status" value="1"/>
</dbReference>
<reference evidence="4" key="1">
    <citation type="submission" date="2018-04" db="EMBL/GenBank/DDBJ databases">
        <title>Transcriptome assembly of Sipha flava.</title>
        <authorList>
            <person name="Scully E.D."/>
            <person name="Geib S.M."/>
            <person name="Palmer N.A."/>
            <person name="Koch K."/>
            <person name="Bradshaw J."/>
            <person name="Heng-Moss T."/>
            <person name="Sarath G."/>
        </authorList>
    </citation>
    <scope>NUCLEOTIDE SEQUENCE</scope>
</reference>
<dbReference type="RefSeq" id="XP_025412801.1">
    <property type="nucleotide sequence ID" value="XM_025557016.1"/>
</dbReference>
<sequence>MEQWRGRNAIVTGAGSGIGAATALELLKHGVNVIGLDVQSAKLVSLENSIKNDVAITDTPKRDQRGIFYPKVCDITNERAVQDVFVWVDDALGGVSVLVNNAGIIIRTSLLDGTLKDWTRFMDINVLAQCVCSREAYRSMTKNKINGHIVQINSICGHSKTPYFAHKMYNATKTAITVLCEGLRHELSLVDSKIKISSISPGSVDTDIFKTAQFRPSSQVVSSRPALKPNDVAAAIITVLDTPPHVEIAELTIIPNGSTIQSYRTPLPVNLSEK</sequence>
<dbReference type="AlphaFoldDB" id="A0A2S2QP60"/>
<gene>
    <name evidence="4" type="primary">DHRS11_0</name>
    <name evidence="6 7 8" type="synonym">LOC112685197</name>
    <name evidence="4" type="ORF">g.51814</name>
</gene>
<evidence type="ECO:0000313" key="4">
    <source>
        <dbReference type="EMBL" id="MBY79559.1"/>
    </source>
</evidence>
<protein>
    <submittedName>
        <fullName evidence="4">Dehydrogenase/reductase SDR family member 11</fullName>
    </submittedName>
    <submittedName>
        <fullName evidence="6 7">Farnesol dehydrogenase-like</fullName>
    </submittedName>
</protein>
<dbReference type="Gene3D" id="3.40.50.720">
    <property type="entry name" value="NAD(P)-binding Rossmann-like Domain"/>
    <property type="match status" value="1"/>
</dbReference>
<dbReference type="Pfam" id="PF00106">
    <property type="entry name" value="adh_short"/>
    <property type="match status" value="1"/>
</dbReference>
<dbReference type="Proteomes" id="UP000694846">
    <property type="component" value="Unplaced"/>
</dbReference>